<evidence type="ECO:0000256" key="1">
    <source>
        <dbReference type="SAM" id="MobiDB-lite"/>
    </source>
</evidence>
<dbReference type="PROSITE" id="PS51257">
    <property type="entry name" value="PROKAR_LIPOPROTEIN"/>
    <property type="match status" value="1"/>
</dbReference>
<organism evidence="2 3">
    <name type="scientific">Catenulispora yoronensis</name>
    <dbReference type="NCBI Taxonomy" id="450799"/>
    <lineage>
        <taxon>Bacteria</taxon>
        <taxon>Bacillati</taxon>
        <taxon>Actinomycetota</taxon>
        <taxon>Actinomycetes</taxon>
        <taxon>Catenulisporales</taxon>
        <taxon>Catenulisporaceae</taxon>
        <taxon>Catenulispora</taxon>
    </lineage>
</organism>
<evidence type="ECO:0008006" key="4">
    <source>
        <dbReference type="Google" id="ProtNLM"/>
    </source>
</evidence>
<proteinExistence type="predicted"/>
<dbReference type="EMBL" id="BAAAQN010000038">
    <property type="protein sequence ID" value="GAA2044840.1"/>
    <property type="molecule type" value="Genomic_DNA"/>
</dbReference>
<comment type="caution">
    <text evidence="2">The sequence shown here is derived from an EMBL/GenBank/DDBJ whole genome shotgun (WGS) entry which is preliminary data.</text>
</comment>
<protein>
    <recommendedName>
        <fullName evidence="4">Lipoprotein</fullName>
    </recommendedName>
</protein>
<feature type="region of interest" description="Disordered" evidence="1">
    <location>
        <begin position="37"/>
        <end position="68"/>
    </location>
</feature>
<sequence>MTARFRSPAAMAAVSGVLALGVAGCASQGVVGAVGSTAPSAPGSAAATTAPETPISDPSTSTSATADPSALASSLKSLSDLWTDPGCKIGLRGFGAYLTASEQSTAKGDAVIPTAITDLRAGASASKRLAATQAMTAMAKDLQDIAAADKAGTTADRGKLRRDWQIMGTACTG</sequence>
<evidence type="ECO:0000313" key="3">
    <source>
        <dbReference type="Proteomes" id="UP001500751"/>
    </source>
</evidence>
<gene>
    <name evidence="2" type="ORF">GCM10009839_55760</name>
</gene>
<dbReference type="Proteomes" id="UP001500751">
    <property type="component" value="Unassembled WGS sequence"/>
</dbReference>
<keyword evidence="3" id="KW-1185">Reference proteome</keyword>
<reference evidence="3" key="1">
    <citation type="journal article" date="2019" name="Int. J. Syst. Evol. Microbiol.">
        <title>The Global Catalogue of Microorganisms (GCM) 10K type strain sequencing project: providing services to taxonomists for standard genome sequencing and annotation.</title>
        <authorList>
            <consortium name="The Broad Institute Genomics Platform"/>
            <consortium name="The Broad Institute Genome Sequencing Center for Infectious Disease"/>
            <person name="Wu L."/>
            <person name="Ma J."/>
        </authorList>
    </citation>
    <scope>NUCLEOTIDE SEQUENCE [LARGE SCALE GENOMIC DNA]</scope>
    <source>
        <strain evidence="3">JCM 16014</strain>
    </source>
</reference>
<dbReference type="RefSeq" id="WP_344668631.1">
    <property type="nucleotide sequence ID" value="NZ_BAAAQN010000038.1"/>
</dbReference>
<evidence type="ECO:0000313" key="2">
    <source>
        <dbReference type="EMBL" id="GAA2044840.1"/>
    </source>
</evidence>
<name>A0ABP5GE26_9ACTN</name>
<accession>A0ABP5GE26</accession>